<gene>
    <name evidence="2" type="ORF">ETH_00013945</name>
</gene>
<feature type="compositionally biased region" description="Low complexity" evidence="1">
    <location>
        <begin position="129"/>
        <end position="188"/>
    </location>
</feature>
<dbReference type="EMBL" id="HG675738">
    <property type="protein sequence ID" value="CDJ42797.1"/>
    <property type="molecule type" value="Genomic_DNA"/>
</dbReference>
<dbReference type="VEuPathDB" id="ToxoDB:ETH_00013945"/>
<dbReference type="Proteomes" id="UP000030747">
    <property type="component" value="Unassembled WGS sequence"/>
</dbReference>
<feature type="compositionally biased region" description="Basic and acidic residues" evidence="1">
    <location>
        <begin position="1140"/>
        <end position="1149"/>
    </location>
</feature>
<name>U6KXB0_EIMTE</name>
<feature type="region of interest" description="Disordered" evidence="1">
    <location>
        <begin position="1001"/>
        <end position="1039"/>
    </location>
</feature>
<feature type="region of interest" description="Disordered" evidence="1">
    <location>
        <begin position="1051"/>
        <end position="1091"/>
    </location>
</feature>
<feature type="compositionally biased region" description="Low complexity" evidence="1">
    <location>
        <begin position="1357"/>
        <end position="1383"/>
    </location>
</feature>
<feature type="compositionally biased region" description="Basic residues" evidence="1">
    <location>
        <begin position="77"/>
        <end position="86"/>
    </location>
</feature>
<feature type="region of interest" description="Disordered" evidence="1">
    <location>
        <begin position="1213"/>
        <end position="1249"/>
    </location>
</feature>
<accession>U6KXB0</accession>
<reference evidence="2" key="1">
    <citation type="submission" date="2013-10" db="EMBL/GenBank/DDBJ databases">
        <title>Genomic analysis of the causative agents of coccidiosis in chickens.</title>
        <authorList>
            <person name="Reid A.J."/>
            <person name="Blake D."/>
            <person name="Billington K."/>
            <person name="Browne H."/>
            <person name="Dunn M."/>
            <person name="Hung S."/>
            <person name="Kawahara F."/>
            <person name="Miranda-Saavedra D."/>
            <person name="Mourier T."/>
            <person name="Nagra H."/>
            <person name="Otto T.D."/>
            <person name="Rawlings N."/>
            <person name="Sanchez A."/>
            <person name="Sanders M."/>
            <person name="Subramaniam C."/>
            <person name="Tay Y."/>
            <person name="Dear P."/>
            <person name="Doerig C."/>
            <person name="Gruber A."/>
            <person name="Parkinson J."/>
            <person name="Shirley M."/>
            <person name="Wan K.L."/>
            <person name="Berriman M."/>
            <person name="Tomley F."/>
            <person name="Pain A."/>
        </authorList>
    </citation>
    <scope>NUCLEOTIDE SEQUENCE [LARGE SCALE GENOMIC DNA]</scope>
    <source>
        <strain evidence="2">Houghton</strain>
    </source>
</reference>
<feature type="region of interest" description="Disordered" evidence="1">
    <location>
        <begin position="955"/>
        <end position="987"/>
    </location>
</feature>
<feature type="region of interest" description="Disordered" evidence="1">
    <location>
        <begin position="1297"/>
        <end position="1338"/>
    </location>
</feature>
<dbReference type="OrthoDB" id="354348at2759"/>
<feature type="region of interest" description="Disordered" evidence="1">
    <location>
        <begin position="1"/>
        <end position="31"/>
    </location>
</feature>
<feature type="region of interest" description="Disordered" evidence="1">
    <location>
        <begin position="1443"/>
        <end position="1477"/>
    </location>
</feature>
<feature type="compositionally biased region" description="Polar residues" evidence="1">
    <location>
        <begin position="191"/>
        <end position="204"/>
    </location>
</feature>
<dbReference type="RefSeq" id="XP_013233547.1">
    <property type="nucleotide sequence ID" value="XM_013378093.1"/>
</dbReference>
<feature type="region of interest" description="Disordered" evidence="1">
    <location>
        <begin position="615"/>
        <end position="674"/>
    </location>
</feature>
<feature type="region of interest" description="Disordered" evidence="1">
    <location>
        <begin position="129"/>
        <end position="234"/>
    </location>
</feature>
<feature type="compositionally biased region" description="Low complexity" evidence="1">
    <location>
        <begin position="1305"/>
        <end position="1326"/>
    </location>
</feature>
<feature type="compositionally biased region" description="Polar residues" evidence="1">
    <location>
        <begin position="1020"/>
        <end position="1033"/>
    </location>
</feature>
<dbReference type="OMA" id="AYFRYGY"/>
<dbReference type="GeneID" id="25251951"/>
<proteinExistence type="predicted"/>
<feature type="compositionally biased region" description="Low complexity" evidence="1">
    <location>
        <begin position="1455"/>
        <end position="1475"/>
    </location>
</feature>
<feature type="region of interest" description="Disordered" evidence="1">
    <location>
        <begin position="58"/>
        <end position="94"/>
    </location>
</feature>
<feature type="region of interest" description="Disordered" evidence="1">
    <location>
        <begin position="1128"/>
        <end position="1149"/>
    </location>
</feature>
<sequence length="1702" mass="179541">MKRSLHSVDVAAASAATPPPPQPAVLPFPGSLVSISPGSLGPLRNQLYPLRAAGRCEGETRSGLVSPLTVGAPRTHSYAKPHKHSRDKGPPLGVEVISVDDDDDEMPPAPASASMTRCVPGACQDLNGSSTISSGASSSNKASRNVRNSSAYSSIVSSGIRNSSGSKSGKIEGSASSTLSSSLGSSDSSSRDQVAATSTANCSSGARVVEVPRGEASAQEGGPPSTDLSNGAFTPKAFIGSHSKSLWIQGRQRPEHVDKHISDLRTKVAVGKVSLRGTVFPSTAAAAAFMTAVSQTARVTSFTISAPEMPQEQFAAVCEGLGNCVYLNHVDCNAIGNKPLSPAALQLLLQQLQLLPDLREVNLSGNEFASPGAPASPESPSSWGPWGPLLDGAELLKGLLRSGVLCLLARECGLRQLRQFLLWVLNRCHCLRLRQLDLGASSKLLTTLVPGETFDEELLRRVSRLSKSTWRMGKVIGDYAPPFQAVNLWKPHMAHTFWLYCLLDAMVSSSATATDEAAREGVSKTAEVSLPPASLGANVGASGRLPLIRVWGIPTDQAVSTPSHAAYFRYGYLVARLGDRCLVRWVPLGSFLAAVEEDLIACENAASRKCLQQQQQQQGVSGEPPNAVQPRAAETEHTCGTPHRGGTPLQASSSTSATPKQGQQQQQRGSVGGRMSARLAGVSAGGGIHAESLTGTFGAYDACIEATRVEPAVFAFAVWRQQLDCHSKCCRPGQWVEVISSKKEDKRFLYSAIGIVQQTLPSTDGSVLMYRVEYFGLPPRSFTRLTLGVSPTPADVAAVLRSTVRVAVVPAERVRPLAFLAPNALWTLDSLRERWGASNCVGLPEAYGVDLKCPAYGARVVYAVPVASRDADNCVSSASSSSSSNYASSSGSVNSCTPDTVSDAAAAAGARWHIQLNCQHLEFAAKQLLHPRQLFYRFGLEGDVSVGGTADQFGPLGVTEVPPPLSPRVPARTSGAPSSPVAADRAENGSATVCWGGATSPEAASRGAGASNESCDRTASLRTSLTPGGSTTPAGLASPRARKRLLNAFAEPGQSGSQQQQPEGQGMNQAPRKKQQKPTITAQKAPGVAQCGSGADLQLKPAAKRTPQDSSVVVELSDEDAPVQKEQLQHVQKPSEQTPEETREFEKTTASRLELACTSPLLDTPEKNLVDDGNIDTAMWQTVRTCVRCRMPMPPSQAPATAAAAAGGAAASGESAPAAACGPPAEGAASAVAEGPPGRGQRAPPWVEGVPSAAGLRRRFRAYVRRIKAETRLREMKRLNRLLEDLQLPLTAIQGAEGSCTDQDSNSSGSVSSSGAPANGSSSSISRHQKRGGKLGSDRDQEAFERCVQVVGGVASPAVSAGRPQSNSCSIGSSNGSSISSNGSEHELPSDAACTYASCAVSRSEWIDPGNDQWSATASDCCCTCNECSCCCQRIRFTSAEYHSPQGPPECDNGPPADAAAPYTAPASPEQQQELSPEEWEVVTRAMGILLRRGVIGVVAHERTSSALRVRLLPLPRLPIEKPATGPTVAGVPFVTTAGLPADSLDEEEELQELRRVLEQRREPPYWGIDKVRSDGTRGGDVLAREGKSLLGEAEEDILCHRCLEEGWVSELSLPRLLDRYRSACTDTTCNAPSCGSASGRCGCRSAARKRRPTASKPQVFGWSRNRTFHGIAASAEACNISQQDAELTYSEYACMQLESLH</sequence>
<reference evidence="2" key="2">
    <citation type="submission" date="2013-10" db="EMBL/GenBank/DDBJ databases">
        <authorList>
            <person name="Aslett M."/>
        </authorList>
    </citation>
    <scope>NUCLEOTIDE SEQUENCE [LARGE SCALE GENOMIC DNA]</scope>
    <source>
        <strain evidence="2">Houghton</strain>
    </source>
</reference>
<organism evidence="2 3">
    <name type="scientific">Eimeria tenella</name>
    <name type="common">Coccidian parasite</name>
    <dbReference type="NCBI Taxonomy" id="5802"/>
    <lineage>
        <taxon>Eukaryota</taxon>
        <taxon>Sar</taxon>
        <taxon>Alveolata</taxon>
        <taxon>Apicomplexa</taxon>
        <taxon>Conoidasida</taxon>
        <taxon>Coccidia</taxon>
        <taxon>Eucoccidiorida</taxon>
        <taxon>Eimeriorina</taxon>
        <taxon>Eimeriidae</taxon>
        <taxon>Eimeria</taxon>
    </lineage>
</organism>
<dbReference type="SUPFAM" id="SSF52047">
    <property type="entry name" value="RNI-like"/>
    <property type="match status" value="1"/>
</dbReference>
<feature type="compositionally biased region" description="Pro residues" evidence="1">
    <location>
        <begin position="17"/>
        <end position="26"/>
    </location>
</feature>
<keyword evidence="3" id="KW-1185">Reference proteome</keyword>
<evidence type="ECO:0000256" key="1">
    <source>
        <dbReference type="SAM" id="MobiDB-lite"/>
    </source>
</evidence>
<feature type="compositionally biased region" description="Polar residues" evidence="1">
    <location>
        <begin position="649"/>
        <end position="660"/>
    </location>
</feature>
<evidence type="ECO:0000313" key="2">
    <source>
        <dbReference type="EMBL" id="CDJ42797.1"/>
    </source>
</evidence>
<feature type="compositionally biased region" description="Low complexity" evidence="1">
    <location>
        <begin position="1051"/>
        <end position="1066"/>
    </location>
</feature>
<protein>
    <submittedName>
        <fullName evidence="2">Uncharacterized protein</fullName>
    </submittedName>
</protein>
<evidence type="ECO:0000313" key="3">
    <source>
        <dbReference type="Proteomes" id="UP000030747"/>
    </source>
</evidence>
<dbReference type="VEuPathDB" id="ToxoDB:ETH2_0412200"/>
<feature type="compositionally biased region" description="Low complexity" evidence="1">
    <location>
        <begin position="1213"/>
        <end position="1231"/>
    </location>
</feature>
<feature type="region of interest" description="Disordered" evidence="1">
    <location>
        <begin position="1357"/>
        <end position="1386"/>
    </location>
</feature>